<comment type="caution">
    <text evidence="2">The sequence shown here is derived from an EMBL/GenBank/DDBJ whole genome shotgun (WGS) entry which is preliminary data.</text>
</comment>
<protein>
    <submittedName>
        <fullName evidence="2">SRPBCC family protein</fullName>
    </submittedName>
</protein>
<proteinExistence type="predicted"/>
<name>A0A5S3N1F2_9FLAO</name>
<dbReference type="PANTHER" id="PTHR39332">
    <property type="entry name" value="BLL4707 PROTEIN"/>
    <property type="match status" value="1"/>
</dbReference>
<keyword evidence="1" id="KW-0732">Signal</keyword>
<organism evidence="2 3">
    <name type="scientific">Polaribacter aestuariivivens</name>
    <dbReference type="NCBI Taxonomy" id="2304626"/>
    <lineage>
        <taxon>Bacteria</taxon>
        <taxon>Pseudomonadati</taxon>
        <taxon>Bacteroidota</taxon>
        <taxon>Flavobacteriia</taxon>
        <taxon>Flavobacteriales</taxon>
        <taxon>Flavobacteriaceae</taxon>
    </lineage>
</organism>
<dbReference type="Pfam" id="PF10604">
    <property type="entry name" value="Polyketide_cyc2"/>
    <property type="match status" value="1"/>
</dbReference>
<dbReference type="SUPFAM" id="SSF55961">
    <property type="entry name" value="Bet v1-like"/>
    <property type="match status" value="1"/>
</dbReference>
<evidence type="ECO:0000313" key="3">
    <source>
        <dbReference type="Proteomes" id="UP000307140"/>
    </source>
</evidence>
<dbReference type="OrthoDB" id="1163489at2"/>
<evidence type="ECO:0000256" key="1">
    <source>
        <dbReference type="SAM" id="SignalP"/>
    </source>
</evidence>
<keyword evidence="3" id="KW-1185">Reference proteome</keyword>
<sequence>MKNMKKVTILFILLISATTMLQAQTPLVTEIESSADKVWEQIRKMDNIDELSSFVSKVQWKGPKGIGGERVCTSADGNGYFKEKITGFDDKTRTYSYQVIEGVPAKNMNNMIKVVDLGFNKSMIVWTSNYEFVENPNMTKEQFDGFITSARVEMVENIIKLVK</sequence>
<dbReference type="Proteomes" id="UP000307140">
    <property type="component" value="Unassembled WGS sequence"/>
</dbReference>
<dbReference type="AlphaFoldDB" id="A0A5S3N1F2"/>
<dbReference type="InterPro" id="IPR023393">
    <property type="entry name" value="START-like_dom_sf"/>
</dbReference>
<feature type="signal peptide" evidence="1">
    <location>
        <begin position="1"/>
        <end position="23"/>
    </location>
</feature>
<dbReference type="PANTHER" id="PTHR39332:SF7">
    <property type="entry name" value="SRPBCC FAMILY PROTEIN"/>
    <property type="match status" value="1"/>
</dbReference>
<gene>
    <name evidence="2" type="ORF">FDT66_13205</name>
</gene>
<dbReference type="Gene3D" id="3.30.530.20">
    <property type="match status" value="1"/>
</dbReference>
<accession>A0A5S3N1F2</accession>
<reference evidence="2 3" key="1">
    <citation type="submission" date="2019-05" db="EMBL/GenBank/DDBJ databases">
        <title>Polaribacter aestuariivivens sp. nov., isolated from a tidal flat.</title>
        <authorList>
            <person name="Yoon J.-H."/>
        </authorList>
    </citation>
    <scope>NUCLEOTIDE SEQUENCE [LARGE SCALE GENOMIC DNA]</scope>
    <source>
        <strain evidence="2 3">DBTF-3</strain>
    </source>
</reference>
<evidence type="ECO:0000313" key="2">
    <source>
        <dbReference type="EMBL" id="TMM28857.1"/>
    </source>
</evidence>
<dbReference type="CDD" id="cd07821">
    <property type="entry name" value="PYR_PYL_RCAR_like"/>
    <property type="match status" value="1"/>
</dbReference>
<dbReference type="InterPro" id="IPR019587">
    <property type="entry name" value="Polyketide_cyclase/dehydratase"/>
</dbReference>
<dbReference type="EMBL" id="VANR01000007">
    <property type="protein sequence ID" value="TMM28857.1"/>
    <property type="molecule type" value="Genomic_DNA"/>
</dbReference>
<feature type="chain" id="PRO_5024406227" evidence="1">
    <location>
        <begin position="24"/>
        <end position="163"/>
    </location>
</feature>